<comment type="subcellular location">
    <subcellularLocation>
        <location evidence="1">Membrane</location>
        <topology evidence="1">Multi-pass membrane protein</topology>
    </subcellularLocation>
</comment>
<dbReference type="SUPFAM" id="SSF58104">
    <property type="entry name" value="Methyl-accepting chemotaxis protein (MCP) signaling domain"/>
    <property type="match status" value="1"/>
</dbReference>
<dbReference type="InterPro" id="IPR029095">
    <property type="entry name" value="NarX-like_N"/>
</dbReference>
<dbReference type="AlphaFoldDB" id="A0A7W2FS30"/>
<evidence type="ECO:0000256" key="3">
    <source>
        <dbReference type="ARBA" id="ARBA00022989"/>
    </source>
</evidence>
<keyword evidence="2 8" id="KW-0812">Transmembrane</keyword>
<dbReference type="CDD" id="cd11386">
    <property type="entry name" value="MCP_signal"/>
    <property type="match status" value="1"/>
</dbReference>
<dbReference type="EMBL" id="JACFYF010000007">
    <property type="protein sequence ID" value="MBA5763190.1"/>
    <property type="molecule type" value="Genomic_DNA"/>
</dbReference>
<evidence type="ECO:0000256" key="2">
    <source>
        <dbReference type="ARBA" id="ARBA00022692"/>
    </source>
</evidence>
<dbReference type="SMART" id="SM00283">
    <property type="entry name" value="MA"/>
    <property type="match status" value="1"/>
</dbReference>
<dbReference type="PANTHER" id="PTHR32089">
    <property type="entry name" value="METHYL-ACCEPTING CHEMOTAXIS PROTEIN MCPB"/>
    <property type="match status" value="1"/>
</dbReference>
<dbReference type="GO" id="GO:0006935">
    <property type="term" value="P:chemotaxis"/>
    <property type="evidence" value="ECO:0007669"/>
    <property type="project" value="UniProtKB-ARBA"/>
</dbReference>
<sequence>MIIRKLLRIFGFKNIQSQLLVINMVILASGISAMVIIYSGMEADAATINMAGRQRMLSQKVAKEVLLVQSGAEQPEMVKQTISLFESSMQHLLNGNKAQGIASPMTLEISDQLKKVESLWVKYRQNLSLEEPSSTDLSKELQKQSVIILTEMNRAVQMMEVASNTQVKKNMYITLGLMSLLMLLSSFLYIFTQQSLMKPLLPLREALKKFAKGNLTCSLPENDSGDEISSLYADYNEARKNCSSMMKQIIQSSEELSTSSTQLEVAAKESVAGIEQQYREIELISTAMSEITATVQDVAANSANASKNTNLAQQEAVRGRSVGEDAGQVIGKLNDNIQSVGEVINTLNTDSMDINKVLEVINDIASQTNLLALNAAIEAARAGEAGRGFAVVADEVRNLAVRTSSSTKEIQEIVANLQAQAQQAVFAIDASQSQANIGVESMQQADIALEGIVDAVASINEMNNHIATATREESTVACDIEQRILHVADSSHVTRSHAINNQKLAVHLSEIGNKLRHHTGCFQI</sequence>
<evidence type="ECO:0000259" key="9">
    <source>
        <dbReference type="PROSITE" id="PS50111"/>
    </source>
</evidence>
<dbReference type="Proteomes" id="UP000571701">
    <property type="component" value="Unassembled WGS sequence"/>
</dbReference>
<dbReference type="GO" id="GO:0007165">
    <property type="term" value="P:signal transduction"/>
    <property type="evidence" value="ECO:0007669"/>
    <property type="project" value="UniProtKB-KW"/>
</dbReference>
<evidence type="ECO:0000256" key="6">
    <source>
        <dbReference type="ARBA" id="ARBA00029447"/>
    </source>
</evidence>
<accession>A0A7W2FS30</accession>
<dbReference type="Gene3D" id="1.10.287.950">
    <property type="entry name" value="Methyl-accepting chemotaxis protein"/>
    <property type="match status" value="1"/>
</dbReference>
<keyword evidence="5 7" id="KW-0807">Transducer</keyword>
<evidence type="ECO:0000256" key="4">
    <source>
        <dbReference type="ARBA" id="ARBA00023136"/>
    </source>
</evidence>
<evidence type="ECO:0000256" key="1">
    <source>
        <dbReference type="ARBA" id="ARBA00004141"/>
    </source>
</evidence>
<dbReference type="InterPro" id="IPR004089">
    <property type="entry name" value="MCPsignal_dom"/>
</dbReference>
<dbReference type="CDD" id="cd06225">
    <property type="entry name" value="HAMP"/>
    <property type="match status" value="1"/>
</dbReference>
<dbReference type="Pfam" id="PF00015">
    <property type="entry name" value="MCPsignal"/>
    <property type="match status" value="1"/>
</dbReference>
<protein>
    <submittedName>
        <fullName evidence="11">Type IV pili methyl-accepting chemotaxis transducer N-terminal domain-containing protein</fullName>
    </submittedName>
</protein>
<dbReference type="InterPro" id="IPR042295">
    <property type="entry name" value="NarX-like_N_sf"/>
</dbReference>
<gene>
    <name evidence="11" type="ORF">H2O73_12580</name>
</gene>
<keyword evidence="4 8" id="KW-0472">Membrane</keyword>
<evidence type="ECO:0000256" key="5">
    <source>
        <dbReference type="ARBA" id="ARBA00023224"/>
    </source>
</evidence>
<reference evidence="11 12" key="1">
    <citation type="submission" date="2020-07" db="EMBL/GenBank/DDBJ databases">
        <title>Vibrio marinisediminis sp. nov., isolated from marine sediment.</title>
        <authorList>
            <person name="Ji X."/>
        </authorList>
    </citation>
    <scope>NUCLEOTIDE SEQUENCE [LARGE SCALE GENOMIC DNA]</scope>
    <source>
        <strain evidence="11 12">404</strain>
    </source>
</reference>
<evidence type="ECO:0000256" key="8">
    <source>
        <dbReference type="SAM" id="Phobius"/>
    </source>
</evidence>
<dbReference type="Pfam" id="PF13675">
    <property type="entry name" value="PilJ"/>
    <property type="match status" value="1"/>
</dbReference>
<dbReference type="InterPro" id="IPR003660">
    <property type="entry name" value="HAMP_dom"/>
</dbReference>
<evidence type="ECO:0000313" key="11">
    <source>
        <dbReference type="EMBL" id="MBA5763190.1"/>
    </source>
</evidence>
<evidence type="ECO:0000256" key="7">
    <source>
        <dbReference type="PROSITE-ProRule" id="PRU00284"/>
    </source>
</evidence>
<dbReference type="PROSITE" id="PS50111">
    <property type="entry name" value="CHEMOTAXIS_TRANSDUC_2"/>
    <property type="match status" value="1"/>
</dbReference>
<comment type="similarity">
    <text evidence="6">Belongs to the methyl-accepting chemotaxis (MCP) protein family.</text>
</comment>
<evidence type="ECO:0000313" key="12">
    <source>
        <dbReference type="Proteomes" id="UP000571701"/>
    </source>
</evidence>
<name>A0A7W2FS30_9VIBR</name>
<dbReference type="PANTHER" id="PTHR32089:SF112">
    <property type="entry name" value="LYSOZYME-LIKE PROTEIN-RELATED"/>
    <property type="match status" value="1"/>
</dbReference>
<keyword evidence="12" id="KW-1185">Reference proteome</keyword>
<evidence type="ECO:0000259" key="10">
    <source>
        <dbReference type="PROSITE" id="PS50885"/>
    </source>
</evidence>
<feature type="domain" description="Methyl-accepting transducer" evidence="9">
    <location>
        <begin position="252"/>
        <end position="488"/>
    </location>
</feature>
<dbReference type="PROSITE" id="PS50885">
    <property type="entry name" value="HAMP"/>
    <property type="match status" value="1"/>
</dbReference>
<dbReference type="SMART" id="SM00304">
    <property type="entry name" value="HAMP"/>
    <property type="match status" value="1"/>
</dbReference>
<feature type="transmembrane region" description="Helical" evidence="8">
    <location>
        <begin position="171"/>
        <end position="191"/>
    </location>
</feature>
<dbReference type="Pfam" id="PF00672">
    <property type="entry name" value="HAMP"/>
    <property type="match status" value="1"/>
</dbReference>
<dbReference type="FunFam" id="1.10.287.950:FF:000001">
    <property type="entry name" value="Methyl-accepting chemotaxis sensory transducer"/>
    <property type="match status" value="1"/>
</dbReference>
<feature type="domain" description="HAMP" evidence="10">
    <location>
        <begin position="194"/>
        <end position="247"/>
    </location>
</feature>
<proteinExistence type="inferred from homology"/>
<organism evidence="11 12">
    <name type="scientific">Vibrio marinisediminis</name>
    <dbReference type="NCBI Taxonomy" id="2758441"/>
    <lineage>
        <taxon>Bacteria</taxon>
        <taxon>Pseudomonadati</taxon>
        <taxon>Pseudomonadota</taxon>
        <taxon>Gammaproteobacteria</taxon>
        <taxon>Vibrionales</taxon>
        <taxon>Vibrionaceae</taxon>
        <taxon>Vibrio</taxon>
    </lineage>
</organism>
<feature type="transmembrane region" description="Helical" evidence="8">
    <location>
        <begin position="20"/>
        <end position="41"/>
    </location>
</feature>
<dbReference type="RefSeq" id="WP_182109207.1">
    <property type="nucleotide sequence ID" value="NZ_JACFYF010000007.1"/>
</dbReference>
<dbReference type="GO" id="GO:0016020">
    <property type="term" value="C:membrane"/>
    <property type="evidence" value="ECO:0007669"/>
    <property type="project" value="UniProtKB-SubCell"/>
</dbReference>
<comment type="caution">
    <text evidence="11">The sequence shown here is derived from an EMBL/GenBank/DDBJ whole genome shotgun (WGS) entry which is preliminary data.</text>
</comment>
<dbReference type="Gene3D" id="1.20.120.960">
    <property type="entry name" value="Histidine kinase NarX, sensor domain"/>
    <property type="match status" value="1"/>
</dbReference>
<keyword evidence="3 8" id="KW-1133">Transmembrane helix</keyword>